<evidence type="ECO:0000256" key="1">
    <source>
        <dbReference type="ARBA" id="ARBA00011900"/>
    </source>
</evidence>
<dbReference type="GO" id="GO:0009007">
    <property type="term" value="F:site-specific DNA-methyltransferase (adenine-specific) activity"/>
    <property type="evidence" value="ECO:0007669"/>
    <property type="project" value="UniProtKB-EC"/>
</dbReference>
<evidence type="ECO:0000259" key="9">
    <source>
        <dbReference type="Pfam" id="PF12950"/>
    </source>
</evidence>
<dbReference type="Pfam" id="PF12950">
    <property type="entry name" value="TaqI_C"/>
    <property type="match status" value="1"/>
</dbReference>
<evidence type="ECO:0000256" key="3">
    <source>
        <dbReference type="ARBA" id="ARBA00022679"/>
    </source>
</evidence>
<dbReference type="GO" id="GO:0032259">
    <property type="term" value="P:methylation"/>
    <property type="evidence" value="ECO:0007669"/>
    <property type="project" value="UniProtKB-KW"/>
</dbReference>
<keyword evidence="4" id="KW-0949">S-adenosyl-L-methionine</keyword>
<evidence type="ECO:0000256" key="2">
    <source>
        <dbReference type="ARBA" id="ARBA00022603"/>
    </source>
</evidence>
<dbReference type="Pfam" id="PF07669">
    <property type="entry name" value="Eco57I"/>
    <property type="match status" value="1"/>
</dbReference>
<dbReference type="Gene3D" id="3.40.50.150">
    <property type="entry name" value="Vaccinia Virus protein VP39"/>
    <property type="match status" value="1"/>
</dbReference>
<dbReference type="EC" id="2.1.1.72" evidence="1"/>
<gene>
    <name evidence="10" type="ORF">GF359_09405</name>
</gene>
<dbReference type="AlphaFoldDB" id="A0A9D5QEW8"/>
<protein>
    <recommendedName>
        <fullName evidence="1">site-specific DNA-methyltransferase (adenine-specific)</fullName>
        <ecNumber evidence="1">2.1.1.72</ecNumber>
    </recommendedName>
</protein>
<evidence type="ECO:0000256" key="7">
    <source>
        <dbReference type="ARBA" id="ARBA00047942"/>
    </source>
</evidence>
<dbReference type="InterPro" id="IPR011639">
    <property type="entry name" value="MethylTrfase_TaqI-like_dom"/>
</dbReference>
<dbReference type="PRINTS" id="PR00507">
    <property type="entry name" value="N12N6MTFRASE"/>
</dbReference>
<comment type="caution">
    <text evidence="10">The sequence shown here is derived from an EMBL/GenBank/DDBJ whole genome shotgun (WGS) entry which is preliminary data.</text>
</comment>
<dbReference type="Gene3D" id="3.90.220.10">
    <property type="entry name" value="Adenine-n6-DNA-methyltransferase Taqi, Chain A, domain 2"/>
    <property type="match status" value="1"/>
</dbReference>
<dbReference type="SUPFAM" id="SSF53335">
    <property type="entry name" value="S-adenosyl-L-methionine-dependent methyltransferases"/>
    <property type="match status" value="1"/>
</dbReference>
<keyword evidence="6" id="KW-0238">DNA-binding</keyword>
<sequence length="886" mass="101947">MAETKKIKERVKLFEEHLEAYRSGRYKEEQLRLEFINPLFQALGWDVYNEQGFAEAYKDVVHEDSLPVGGGTKAPDYCFRIGGTRKFFVEAKKPSVDIKQDTHPAFQLRRYAWSAKLPLSILTDFEEFAVYDCRIKPIQTDKASAARIMYIEYKDYLDRWDEIASIFSKDAVLKGSFDRYVESTRLKRGTAEVDDAFLAEIECWRNELARNIALRNPKLSTRQLNFAVQKTIDRIIFLRICEDRGIEGYGKLQSLINGTNVYKRLTQLFRNADDRYNSGLFHFKDEKGRDEPPDDLTLNLKIDDDKLKLILKDLYYPDSPYEFSVLPADILGQVYEQFLGKVIRLTAGHRAKVEEKPEVRKAGGVYYTPTYIVDYIVANTVGKLCKGKTPAQVSKIRILDPACGSGSFLLGAYQYLLDWHRDYYIEEGAAKHKKKLYQVTDKEWRLTAEERKRILLNNIYGVDIDPQAVEVTKLSLLLKVLEGENEETLNRQMQMFHKRALPDLGSNIKCGNSLIGSDFYQGRQTGMFDAEEQYRINAFDWEVEFAEIMDAGGFDAVIGNPPYGTMINPRDQEYFSKTYCHQDYQRDFYLLFLELYERLLKDKGQLGVIISNTWLQSITLRRIREYLTSRFRWKCILPISEKVFSGVVDTHVLIFEKFKGGVTDKSSVNIDTMNREKSKLLHQLPGSFIPRNGDSINVIAPPEAQLLFRKILSACSPLTSICDVFNGVKPFEKGKGTPPQTEKVMKTKPYVKEGKVTGDQWTPLLRGSLIQRYRNLWHHNYWIQYGPWLAAPRDPSIFQAPLKIVVRQTGDSIIAVLVNDAFIARDNLHIILPKDSNHNLHYILGLINSKLMDFIYTFINPEKGEAFILRPSGAGHGVCVEIESLV</sequence>
<dbReference type="Proteomes" id="UP000630660">
    <property type="component" value="Unassembled WGS sequence"/>
</dbReference>
<reference evidence="10" key="1">
    <citation type="submission" date="2019-11" db="EMBL/GenBank/DDBJ databases">
        <title>Microbial mats filling the niche in hypersaline microbial mats.</title>
        <authorList>
            <person name="Wong H.L."/>
            <person name="Macleod F.I."/>
            <person name="White R.A. III"/>
            <person name="Burns B.P."/>
        </authorList>
    </citation>
    <scope>NUCLEOTIDE SEQUENCE</scope>
    <source>
        <strain evidence="10">Bin_327</strain>
    </source>
</reference>
<dbReference type="PROSITE" id="PS00092">
    <property type="entry name" value="N6_MTASE"/>
    <property type="match status" value="1"/>
</dbReference>
<proteinExistence type="predicted"/>
<dbReference type="InterPro" id="IPR050953">
    <property type="entry name" value="N4_N6_ade-DNA_methylase"/>
</dbReference>
<evidence type="ECO:0000256" key="6">
    <source>
        <dbReference type="ARBA" id="ARBA00023125"/>
    </source>
</evidence>
<dbReference type="GO" id="GO:0003677">
    <property type="term" value="F:DNA binding"/>
    <property type="evidence" value="ECO:0007669"/>
    <property type="project" value="UniProtKB-KW"/>
</dbReference>
<organism evidence="10 11">
    <name type="scientific">candidate division WOR-3 bacterium</name>
    <dbReference type="NCBI Taxonomy" id="2052148"/>
    <lineage>
        <taxon>Bacteria</taxon>
        <taxon>Bacteria division WOR-3</taxon>
    </lineage>
</organism>
<dbReference type="GO" id="GO:0009307">
    <property type="term" value="P:DNA restriction-modification system"/>
    <property type="evidence" value="ECO:0007669"/>
    <property type="project" value="UniProtKB-KW"/>
</dbReference>
<evidence type="ECO:0000259" key="8">
    <source>
        <dbReference type="Pfam" id="PF07669"/>
    </source>
</evidence>
<evidence type="ECO:0000313" key="10">
    <source>
        <dbReference type="EMBL" id="MBD3365415.1"/>
    </source>
</evidence>
<feature type="domain" description="Type II methyltransferase M.TaqI-like" evidence="8">
    <location>
        <begin position="457"/>
        <end position="644"/>
    </location>
</feature>
<evidence type="ECO:0000256" key="4">
    <source>
        <dbReference type="ARBA" id="ARBA00022691"/>
    </source>
</evidence>
<dbReference type="PANTHER" id="PTHR33841:SF1">
    <property type="entry name" value="DNA METHYLTRANSFERASE A"/>
    <property type="match status" value="1"/>
</dbReference>
<feature type="domain" description="TaqI-like C-terminal specificity" evidence="9">
    <location>
        <begin position="763"/>
        <end position="867"/>
    </location>
</feature>
<keyword evidence="2 10" id="KW-0489">Methyltransferase</keyword>
<keyword evidence="5" id="KW-0680">Restriction system</keyword>
<comment type="catalytic activity">
    <reaction evidence="7">
        <text>a 2'-deoxyadenosine in DNA + S-adenosyl-L-methionine = an N(6)-methyl-2'-deoxyadenosine in DNA + S-adenosyl-L-homocysteine + H(+)</text>
        <dbReference type="Rhea" id="RHEA:15197"/>
        <dbReference type="Rhea" id="RHEA-COMP:12418"/>
        <dbReference type="Rhea" id="RHEA-COMP:12419"/>
        <dbReference type="ChEBI" id="CHEBI:15378"/>
        <dbReference type="ChEBI" id="CHEBI:57856"/>
        <dbReference type="ChEBI" id="CHEBI:59789"/>
        <dbReference type="ChEBI" id="CHEBI:90615"/>
        <dbReference type="ChEBI" id="CHEBI:90616"/>
        <dbReference type="EC" id="2.1.1.72"/>
    </reaction>
</comment>
<dbReference type="InterPro" id="IPR029063">
    <property type="entry name" value="SAM-dependent_MTases_sf"/>
</dbReference>
<name>A0A9D5QEW8_UNCW3</name>
<evidence type="ECO:0000313" key="11">
    <source>
        <dbReference type="Proteomes" id="UP000630660"/>
    </source>
</evidence>
<evidence type="ECO:0000256" key="5">
    <source>
        <dbReference type="ARBA" id="ARBA00022747"/>
    </source>
</evidence>
<dbReference type="PANTHER" id="PTHR33841">
    <property type="entry name" value="DNA METHYLTRANSFERASE YEEA-RELATED"/>
    <property type="match status" value="1"/>
</dbReference>
<keyword evidence="3" id="KW-0808">Transferase</keyword>
<dbReference type="InterPro" id="IPR002052">
    <property type="entry name" value="DNA_methylase_N6_adenine_CS"/>
</dbReference>
<dbReference type="InterPro" id="IPR025931">
    <property type="entry name" value="TaqI_C"/>
</dbReference>
<dbReference type="EMBL" id="WJKJ01000311">
    <property type="protein sequence ID" value="MBD3365415.1"/>
    <property type="molecule type" value="Genomic_DNA"/>
</dbReference>
<accession>A0A9D5QEW8</accession>
<dbReference type="InterPro" id="IPR023135">
    <property type="entry name" value="N6_DNA_MeTrfase_TaqI_C"/>
</dbReference>